<sequence>MAFAQPPQQFSAGGADAQDMVRKGSEARRNSSPAARQEAASGPANMSSLHQSEDVGGWARRTANNVVMTERERSRLLRTVSTLDKTQGSPAAANPTHADRRSGEAASRSNGSEGTETPPCYETALGADYNVDSLSKGKAKAAMLRAISIPNIARAVQGKLISPTSAASPSSATSTRAAQNSARASTSFSIDAGPSTPTSPQQSSRSSRHVRSTSSGLPLHPLAVSAAALPQPNVTFSLPSSPTRRRSSAEAAATSATPIDGASEEGQIATTQSVYASCAPDDRTPTRPSTEQSRVISSAPSTSRRSADETILAPRGAGSSNGQISTSALLSSTTPFHSNSVTPPQTDATDSATPDLDADPAEMSHSSRRPSLLELVAGRKAEQVHVAPNYASLKPALGSSALRGDAHVKSNVAVINSVPSRLPTSAAVGSPELLHTPGAAQIDPSDLDGDEAEMERLSSPTDYHASDQTIASGNSPHASRSRSSFSFLRSFDRRTSSEVSTAPQRRGSAASWFGRSRDNLQTALEDGSDAEGGPCSSTPRRASVASVKGIFRKKGSKVKDGQSARSSGSSSPRYTEPQSAFHVPFALGDLSGQASPTLEQTEEAARAFSTPFGMPVRTRNVSAQSTFVTPSMHAHTRAQREDEGPLGERRPSLAPSGSRDARSGIITGMPATVASPATSPSDRASALSGSTDHTSVSTHAAASRCAGSSPNGGRLISAESSRVGVFDKVAVDSRQLLGSALSVADEQTALHEQRPTALGVDQEQAALDARSGQDPNISSSGGEVTAQGATYRASSGESPTTSTPARQPAGRGRLSHLPRLDSMRLNRNTQSNGSGNGSAPPDGGAGGDGNDDGRRQSQEGGDAGDDSEDDSEDDHAPSGSEAEETEEAESETDAEDESDHERSPSPAMPGSMPITAATLARVSPPAGIALPPAQRFDQTLANSISRDAQSVDNSNRQSWTRFAEFPPLETPRTLTGRTPISSTPLARALNAVTTNDSYFAQRPAQPRLATGARPPTGSDVPPPSPSIISRSRAPSSASVRTTRSGHSAVVGTPSRDTSALPSVNGATHPLSSTPRAKDPAHPANGPSYPHSSTPKPRDHSPGQRYPLSSTPRARQPSTGHQSSHPTTAIALGTGAPASRTGADGQPASIRSTSFRRPLTASGSSASLSIPVGLAKKPDPGREASPASRNVGTPTSPRANAFASVGPSASATGASRPGLYSQKSQSLVDLSASSRREAIRPTQPPSFPASPGLFTGRASPSPSQQGGATLAPPAFQGKDAPDAQGMRRRQSMFEVGKEPPPYSIIHERPEGKQLIMPREEEGKESLPSYFCGVHIEGYLPRKMEFSAPGVQAKDRSWRRYYFVLHGTSLKLFKTDLSAAGYASKGAWGEMDGAHVHKEPMNEVAPAAGQNGSSAPNGDEKRISNGTSSAMNERSTSGVHGTSGLNHAVELVINNRPFGSQHAISSASASASDLSKHNAVRNYTLQNAESGLAADYLKRRHVVRVRVEGEQFLLQTRNDRHVVEWIEAFQASTNVALDLDSRVLPKFITLPRRRRRRRAQEGTAVDERAREAAQIAEAQRRSVTDAVGGGPATRGRASPPRPLGLPQAGDRGSREQQDTSDALEAMLAEEHRDMARRDASEIIPLFPNETPGARAWYLHDASRT</sequence>
<feature type="compositionally biased region" description="Polar residues" evidence="1">
    <location>
        <begin position="318"/>
        <end position="352"/>
    </location>
</feature>
<dbReference type="Gene3D" id="2.30.29.30">
    <property type="entry name" value="Pleckstrin-homology domain (PH domain)/Phosphotyrosine-binding domain (PTB)"/>
    <property type="match status" value="1"/>
</dbReference>
<feature type="compositionally biased region" description="Polar residues" evidence="1">
    <location>
        <begin position="286"/>
        <end position="304"/>
    </location>
</feature>
<dbReference type="Proteomes" id="UP000054845">
    <property type="component" value="Unassembled WGS sequence"/>
</dbReference>
<feature type="region of interest" description="Disordered" evidence="1">
    <location>
        <begin position="1403"/>
        <end position="1440"/>
    </location>
</feature>
<feature type="compositionally biased region" description="Polar residues" evidence="1">
    <location>
        <begin position="1220"/>
        <end position="1232"/>
    </location>
</feature>
<feature type="compositionally biased region" description="Polar residues" evidence="1">
    <location>
        <begin position="1422"/>
        <end position="1440"/>
    </location>
</feature>
<feature type="compositionally biased region" description="Polar residues" evidence="1">
    <location>
        <begin position="972"/>
        <end position="982"/>
    </location>
</feature>
<dbReference type="InterPro" id="IPR011993">
    <property type="entry name" value="PH-like_dom_sf"/>
</dbReference>
<dbReference type="InterPro" id="IPR001849">
    <property type="entry name" value="PH_domain"/>
</dbReference>
<reference evidence="3 4" key="1">
    <citation type="submission" date="2014-09" db="EMBL/GenBank/DDBJ databases">
        <authorList>
            <person name="Magalhaes I.L.F."/>
            <person name="Oliveira U."/>
            <person name="Santos F.R."/>
            <person name="Vidigal T.H.D.A."/>
            <person name="Brescovit A.D."/>
            <person name="Santos A.J."/>
        </authorList>
    </citation>
    <scope>NUCLEOTIDE SEQUENCE [LARGE SCALE GENOMIC DNA]</scope>
</reference>
<evidence type="ECO:0000259" key="2">
    <source>
        <dbReference type="PROSITE" id="PS50003"/>
    </source>
</evidence>
<feature type="compositionally biased region" description="Acidic residues" evidence="1">
    <location>
        <begin position="862"/>
        <end position="873"/>
    </location>
</feature>
<keyword evidence="4" id="KW-1185">Reference proteome</keyword>
<feature type="compositionally biased region" description="Polar residues" evidence="1">
    <location>
        <begin position="675"/>
        <end position="711"/>
    </location>
</feature>
<feature type="compositionally biased region" description="Polar residues" evidence="1">
    <location>
        <begin position="458"/>
        <end position="478"/>
    </location>
</feature>
<dbReference type="PROSITE" id="PS50003">
    <property type="entry name" value="PH_DOMAIN"/>
    <property type="match status" value="1"/>
</dbReference>
<feature type="compositionally biased region" description="Low complexity" evidence="1">
    <location>
        <begin position="831"/>
        <end position="842"/>
    </location>
</feature>
<feature type="compositionally biased region" description="Polar residues" evidence="1">
    <location>
        <begin position="936"/>
        <end position="960"/>
    </location>
</feature>
<feature type="compositionally biased region" description="Polar residues" evidence="1">
    <location>
        <begin position="1"/>
        <end position="11"/>
    </location>
</feature>
<feature type="region of interest" description="Disordered" evidence="1">
    <location>
        <begin position="232"/>
        <end position="368"/>
    </location>
</feature>
<dbReference type="OrthoDB" id="5865767at2759"/>
<feature type="compositionally biased region" description="Polar residues" evidence="1">
    <location>
        <begin position="773"/>
        <end position="782"/>
    </location>
</feature>
<feature type="compositionally biased region" description="Acidic residues" evidence="1">
    <location>
        <begin position="881"/>
        <end position="898"/>
    </location>
</feature>
<name>A0A0P1BGR2_9BASI</name>
<feature type="region of interest" description="Disordered" evidence="1">
    <location>
        <begin position="162"/>
        <end position="217"/>
    </location>
</feature>
<dbReference type="SUPFAM" id="SSF50729">
    <property type="entry name" value="PH domain-like"/>
    <property type="match status" value="1"/>
</dbReference>
<feature type="compositionally biased region" description="Polar residues" evidence="1">
    <location>
        <begin position="1257"/>
        <end position="1266"/>
    </location>
</feature>
<feature type="compositionally biased region" description="Polar residues" evidence="1">
    <location>
        <begin position="79"/>
        <end position="89"/>
    </location>
</feature>
<feature type="region of interest" description="Disordered" evidence="1">
    <location>
        <begin position="1"/>
        <end position="119"/>
    </location>
</feature>
<feature type="compositionally biased region" description="Polar residues" evidence="1">
    <location>
        <begin position="792"/>
        <end position="805"/>
    </location>
</feature>
<feature type="compositionally biased region" description="Basic and acidic residues" evidence="1">
    <location>
        <begin position="19"/>
        <end position="29"/>
    </location>
</feature>
<dbReference type="STRING" id="401625.A0A0P1BGR2"/>
<feature type="region of interest" description="Disordered" evidence="1">
    <location>
        <begin position="426"/>
        <end position="713"/>
    </location>
</feature>
<evidence type="ECO:0000313" key="3">
    <source>
        <dbReference type="EMBL" id="CEH14767.1"/>
    </source>
</evidence>
<feature type="compositionally biased region" description="Polar residues" evidence="1">
    <location>
        <begin position="1148"/>
        <end position="1167"/>
    </location>
</feature>
<feature type="compositionally biased region" description="Polar residues" evidence="1">
    <location>
        <begin position="179"/>
        <end position="189"/>
    </location>
</feature>
<evidence type="ECO:0000313" key="4">
    <source>
        <dbReference type="Proteomes" id="UP000054845"/>
    </source>
</evidence>
<feature type="compositionally biased region" description="Polar residues" evidence="1">
    <location>
        <begin position="1106"/>
        <end position="1126"/>
    </location>
</feature>
<feature type="compositionally biased region" description="Low complexity" evidence="1">
    <location>
        <begin position="162"/>
        <end position="178"/>
    </location>
</feature>
<feature type="compositionally biased region" description="Low complexity" evidence="1">
    <location>
        <begin position="249"/>
        <end position="258"/>
    </location>
</feature>
<feature type="compositionally biased region" description="Basic and acidic residues" evidence="1">
    <location>
        <begin position="638"/>
        <end position="651"/>
    </location>
</feature>
<feature type="domain" description="PH" evidence="2">
    <location>
        <begin position="1331"/>
        <end position="1532"/>
    </location>
</feature>
<feature type="region of interest" description="Disordered" evidence="1">
    <location>
        <begin position="753"/>
        <end position="982"/>
    </location>
</feature>
<dbReference type="PANTHER" id="PTHR37283:SF1">
    <property type="entry name" value="PH DOMAIN-CONTAINING PROTEIN YHR131C"/>
    <property type="match status" value="1"/>
</dbReference>
<evidence type="ECO:0000256" key="1">
    <source>
        <dbReference type="SAM" id="MobiDB-lite"/>
    </source>
</evidence>
<feature type="region of interest" description="Disordered" evidence="1">
    <location>
        <begin position="1574"/>
        <end position="1618"/>
    </location>
</feature>
<dbReference type="PANTHER" id="PTHR37283">
    <property type="entry name" value="PH DOMAIN-CONTAINING PROTEIN YHR131C"/>
    <property type="match status" value="1"/>
</dbReference>
<protein>
    <submittedName>
        <fullName evidence="3">Pleckstrin homology-like domain</fullName>
    </submittedName>
</protein>
<feature type="region of interest" description="Disordered" evidence="1">
    <location>
        <begin position="996"/>
        <end position="1288"/>
    </location>
</feature>
<dbReference type="EMBL" id="CCYA01000248">
    <property type="protein sequence ID" value="CEH14767.1"/>
    <property type="molecule type" value="Genomic_DNA"/>
</dbReference>
<feature type="compositionally biased region" description="Polar residues" evidence="1">
    <location>
        <begin position="619"/>
        <end position="629"/>
    </location>
</feature>
<feature type="compositionally biased region" description="Polar residues" evidence="1">
    <location>
        <begin position="1186"/>
        <end position="1197"/>
    </location>
</feature>
<dbReference type="SMART" id="SM00233">
    <property type="entry name" value="PH"/>
    <property type="match status" value="1"/>
</dbReference>
<feature type="compositionally biased region" description="Polar residues" evidence="1">
    <location>
        <begin position="1054"/>
        <end position="1074"/>
    </location>
</feature>
<proteinExistence type="predicted"/>
<feature type="compositionally biased region" description="Low complexity" evidence="1">
    <location>
        <begin position="1026"/>
        <end position="1044"/>
    </location>
</feature>
<feature type="compositionally biased region" description="Low complexity" evidence="1">
    <location>
        <begin position="194"/>
        <end position="205"/>
    </location>
</feature>
<accession>A0A0P1BGR2</accession>
<organism evidence="3 4">
    <name type="scientific">Ceraceosorus bombacis</name>
    <dbReference type="NCBI Taxonomy" id="401625"/>
    <lineage>
        <taxon>Eukaryota</taxon>
        <taxon>Fungi</taxon>
        <taxon>Dikarya</taxon>
        <taxon>Basidiomycota</taxon>
        <taxon>Ustilaginomycotina</taxon>
        <taxon>Exobasidiomycetes</taxon>
        <taxon>Ceraceosorales</taxon>
        <taxon>Ceraceosoraceae</taxon>
        <taxon>Ceraceosorus</taxon>
    </lineage>
</organism>